<organism evidence="1 2">
    <name type="scientific">Roseovarius nubinhibens</name>
    <dbReference type="NCBI Taxonomy" id="314263"/>
    <lineage>
        <taxon>Bacteria</taxon>
        <taxon>Pseudomonadati</taxon>
        <taxon>Pseudomonadota</taxon>
        <taxon>Alphaproteobacteria</taxon>
        <taxon>Rhodobacterales</taxon>
        <taxon>Roseobacteraceae</taxon>
        <taxon>Roseovarius</taxon>
    </lineage>
</organism>
<gene>
    <name evidence="1" type="ORF">DCS45_20850</name>
</gene>
<dbReference type="PANTHER" id="PTHR43861:SF1">
    <property type="entry name" value="TRANS-ACONITATE 2-METHYLTRANSFERASE"/>
    <property type="match status" value="1"/>
</dbReference>
<dbReference type="Gene3D" id="3.40.50.150">
    <property type="entry name" value="Vaccinia Virus protein VP39"/>
    <property type="match status" value="1"/>
</dbReference>
<proteinExistence type="predicted"/>
<dbReference type="PANTHER" id="PTHR43861">
    <property type="entry name" value="TRANS-ACONITATE 2-METHYLTRANSFERASE-RELATED"/>
    <property type="match status" value="1"/>
</dbReference>
<dbReference type="Proteomes" id="UP000264719">
    <property type="component" value="Unassembled WGS sequence"/>
</dbReference>
<dbReference type="GO" id="GO:0008168">
    <property type="term" value="F:methyltransferase activity"/>
    <property type="evidence" value="ECO:0007669"/>
    <property type="project" value="UniProtKB-KW"/>
</dbReference>
<sequence length="193" mass="21374">MGLYDDHAALWRALRTGDLIEKRWLDRFVEIARQAGPELLDLGCGTGEPIARYLIERGCRITGVDGAAAQIETARLTFPEQSWIKADMRDLPELGTFDGVLAWHSLFHLRPEDQRLLLARLGAICRPGAALMFTSGTSEGEEIGEFAGQPLYHGSLDPAEYRERLERAGFEVIAHQENDPACGGATVWLARKA</sequence>
<accession>A0A348WID5</accession>
<dbReference type="EMBL" id="DMVW01000198">
    <property type="protein sequence ID" value="HAR54297.1"/>
    <property type="molecule type" value="Genomic_DNA"/>
</dbReference>
<name>A0A348WID5_9RHOB</name>
<dbReference type="AlphaFoldDB" id="A0A348WID5"/>
<dbReference type="GO" id="GO:0032259">
    <property type="term" value="P:methylation"/>
    <property type="evidence" value="ECO:0007669"/>
    <property type="project" value="UniProtKB-KW"/>
</dbReference>
<reference evidence="1 2" key="1">
    <citation type="journal article" date="2018" name="Nat. Biotechnol.">
        <title>A standardized bacterial taxonomy based on genome phylogeny substantially revises the tree of life.</title>
        <authorList>
            <person name="Parks D.H."/>
            <person name="Chuvochina M."/>
            <person name="Waite D.W."/>
            <person name="Rinke C."/>
            <person name="Skarshewski A."/>
            <person name="Chaumeil P.A."/>
            <person name="Hugenholtz P."/>
        </authorList>
    </citation>
    <scope>NUCLEOTIDE SEQUENCE [LARGE SCALE GENOMIC DNA]</scope>
    <source>
        <strain evidence="1">UBA9169</strain>
    </source>
</reference>
<evidence type="ECO:0000313" key="1">
    <source>
        <dbReference type="EMBL" id="HAR54297.1"/>
    </source>
</evidence>
<dbReference type="CDD" id="cd02440">
    <property type="entry name" value="AdoMet_MTases"/>
    <property type="match status" value="1"/>
</dbReference>
<keyword evidence="1" id="KW-0808">Transferase</keyword>
<dbReference type="Pfam" id="PF13489">
    <property type="entry name" value="Methyltransf_23"/>
    <property type="match status" value="1"/>
</dbReference>
<comment type="caution">
    <text evidence="1">The sequence shown here is derived from an EMBL/GenBank/DDBJ whole genome shotgun (WGS) entry which is preliminary data.</text>
</comment>
<protein>
    <submittedName>
        <fullName evidence="1">SAM-dependent methyltransferase</fullName>
    </submittedName>
</protein>
<dbReference type="InterPro" id="IPR029063">
    <property type="entry name" value="SAM-dependent_MTases_sf"/>
</dbReference>
<evidence type="ECO:0000313" key="2">
    <source>
        <dbReference type="Proteomes" id="UP000264719"/>
    </source>
</evidence>
<dbReference type="RefSeq" id="WP_339854583.1">
    <property type="nucleotide sequence ID" value="NZ_CAXAXR010000011.1"/>
</dbReference>
<dbReference type="SUPFAM" id="SSF53335">
    <property type="entry name" value="S-adenosyl-L-methionine-dependent methyltransferases"/>
    <property type="match status" value="1"/>
</dbReference>
<keyword evidence="1" id="KW-0489">Methyltransferase</keyword>